<keyword evidence="1" id="KW-1133">Transmembrane helix</keyword>
<dbReference type="Proteomes" id="UP000004322">
    <property type="component" value="Unassembled WGS sequence"/>
</dbReference>
<evidence type="ECO:0000313" key="3">
    <source>
        <dbReference type="Proteomes" id="UP000004322"/>
    </source>
</evidence>
<sequence length="125" mass="13678">MKSNNLASINAKLGLYGGGLALVLRLLKWGTFSYMAFRSTTSDDEALAGLIYLVFALISLMIKIVTFIYGLLAMRKYSGQNNIPSAAHTLFIIALPVNIFFGFIADISCIIGGHFYKQGLKDFEG</sequence>
<protein>
    <submittedName>
        <fullName evidence="2">Uncharacterized protein</fullName>
    </submittedName>
</protein>
<dbReference type="EMBL" id="AEUV02000002">
    <property type="protein sequence ID" value="EHI73588.1"/>
    <property type="molecule type" value="Genomic_DNA"/>
</dbReference>
<gene>
    <name evidence="2" type="ORF">STRCR_1740</name>
</gene>
<evidence type="ECO:0000256" key="1">
    <source>
        <dbReference type="SAM" id="Phobius"/>
    </source>
</evidence>
<keyword evidence="1" id="KW-0812">Transmembrane</keyword>
<keyword evidence="3" id="KW-1185">Reference proteome</keyword>
<evidence type="ECO:0000313" key="2">
    <source>
        <dbReference type="EMBL" id="EHI73588.1"/>
    </source>
</evidence>
<comment type="caution">
    <text evidence="2">The sequence shown here is derived from an EMBL/GenBank/DDBJ whole genome shotgun (WGS) entry which is preliminary data.</text>
</comment>
<reference evidence="2" key="1">
    <citation type="submission" date="2011-07" db="EMBL/GenBank/DDBJ databases">
        <authorList>
            <person name="Stanhope M.J."/>
            <person name="Durkin A.S."/>
            <person name="Hostetler J."/>
            <person name="Kim M."/>
            <person name="Radune D."/>
            <person name="Singh I."/>
            <person name="Town C.D."/>
        </authorList>
    </citation>
    <scope>NUCLEOTIDE SEQUENCE [LARGE SCALE GENOMIC DNA]</scope>
    <source>
        <strain evidence="2">HS-6</strain>
    </source>
</reference>
<accession>G5JQ57</accession>
<organism evidence="2 3">
    <name type="scientific">Streptococcus criceti HS-6</name>
    <dbReference type="NCBI Taxonomy" id="873449"/>
    <lineage>
        <taxon>Bacteria</taxon>
        <taxon>Bacillati</taxon>
        <taxon>Bacillota</taxon>
        <taxon>Bacilli</taxon>
        <taxon>Lactobacillales</taxon>
        <taxon>Streptococcaceae</taxon>
        <taxon>Streptococcus</taxon>
    </lineage>
</organism>
<feature type="transmembrane region" description="Helical" evidence="1">
    <location>
        <begin position="90"/>
        <end position="116"/>
    </location>
</feature>
<proteinExistence type="predicted"/>
<dbReference type="AlphaFoldDB" id="G5JQ57"/>
<feature type="transmembrane region" description="Helical" evidence="1">
    <location>
        <begin position="47"/>
        <end position="69"/>
    </location>
</feature>
<keyword evidence="1" id="KW-0472">Membrane</keyword>
<dbReference type="STRING" id="873449.STRCR_1740"/>
<dbReference type="RefSeq" id="WP_004225775.1">
    <property type="nucleotide sequence ID" value="NZ_AEUV02000002.1"/>
</dbReference>
<feature type="transmembrane region" description="Helical" evidence="1">
    <location>
        <begin position="9"/>
        <end position="27"/>
    </location>
</feature>
<name>G5JQ57_STRCG</name>